<evidence type="ECO:0000313" key="10">
    <source>
        <dbReference type="Proteomes" id="UP000284702"/>
    </source>
</evidence>
<dbReference type="EMBL" id="MZMZ02002032">
    <property type="protein sequence ID" value="RQM27562.1"/>
    <property type="molecule type" value="Genomic_DNA"/>
</dbReference>
<dbReference type="SMART" id="SM00676">
    <property type="entry name" value="DM10"/>
    <property type="match status" value="1"/>
</dbReference>
<feature type="compositionally biased region" description="Polar residues" evidence="7">
    <location>
        <begin position="23"/>
        <end position="45"/>
    </location>
</feature>
<dbReference type="InterPro" id="IPR006602">
    <property type="entry name" value="DM10_dom"/>
</dbReference>
<sequence>MSGGNLSGGAGGEPIWDEDLSHLLNSPDQGSLPWQLTSTNSTGMSGPTRKDIGRLSSFDLAELNHHDMMSSTQDVSYERKKSRAKITRVEVNNGFDDLLQVLRLPNSRKNSRAKVIQYACERIRALEQENERLKQQVPLPGTLPPSAAAGAMVWIPCTSMLLPQLPQHQRVPQRSKRVKKTTALSSSTKSTSTTAPSILQTLVTTCPHVLRHFDASTLARLMQVSSEWNIFLGDVKQAYLWEALVGARWRIAGAALAAVAPGQTMRQKWLHLHKSMALPRLVYAQSAASCPSDEDAAVVAKGRAGGIAVWAILARRSNSRTTRSVWRDGAVAVMQVVEVHIVVQNTNGGTAVGVTSAAVAPFTVLDASYGNLFAPRWIARNGVKVEGVGMPDLMLQHLDVGVLSVYVSCPHVEFEDDFLTRMHRNFNVRYFPDGNHVEILDVKSNKLFLKKTQCPAGVSPQDFFLGGKLLLFGRHFELTDYLDAFTATQLGKQAQKSILLFTHLGATGAVLTQLHHNHFTLSYLKLFLRDGNVPTIVVEVVGESAVERLPLLVSSLQSRFGGNQPGFEVAATAADAQRLHDQFMAKAWPSPATFANCTCCVIQPHVLKEGQTGAVVDAILDSGLTITAMELFNLDRTSASEFLEVYMLLVSISNTGILLVVTGFDPNSQYIYIGFYSHTLRKVQRFREAAGPWDIDMARELKPSTIRARFGTDRVHNAVHCTDLSEDGALESQYFFDILARK</sequence>
<protein>
    <recommendedName>
        <fullName evidence="8">DM10 domain-containing protein</fullName>
    </recommendedName>
</protein>
<evidence type="ECO:0000313" key="9">
    <source>
        <dbReference type="EMBL" id="RQM27562.1"/>
    </source>
</evidence>
<dbReference type="VEuPathDB" id="FungiDB:H257_09214"/>
<keyword evidence="10" id="KW-1185">Reference proteome</keyword>
<evidence type="ECO:0000259" key="8">
    <source>
        <dbReference type="PROSITE" id="PS51336"/>
    </source>
</evidence>
<evidence type="ECO:0000256" key="7">
    <source>
        <dbReference type="SAM" id="MobiDB-lite"/>
    </source>
</evidence>
<evidence type="ECO:0000256" key="2">
    <source>
        <dbReference type="ARBA" id="ARBA00004245"/>
    </source>
</evidence>
<comment type="caution">
    <text evidence="9">The sequence shown here is derived from an EMBL/GenBank/DDBJ whole genome shotgun (WGS) entry which is preliminary data.</text>
</comment>
<feature type="compositionally biased region" description="Low complexity" evidence="7">
    <location>
        <begin position="181"/>
        <end position="191"/>
    </location>
</feature>
<evidence type="ECO:0000256" key="6">
    <source>
        <dbReference type="PROSITE-ProRule" id="PRU00706"/>
    </source>
</evidence>
<comment type="similarity">
    <text evidence="6">Belongs to the NDK family.</text>
</comment>
<name>A0A3R7YED5_APHAT</name>
<dbReference type="VEuPathDB" id="FungiDB:H257_09212"/>
<dbReference type="GO" id="GO:0005879">
    <property type="term" value="C:axonemal microtubule"/>
    <property type="evidence" value="ECO:0007669"/>
    <property type="project" value="TreeGrafter"/>
</dbReference>
<proteinExistence type="inferred from homology"/>
<dbReference type="Pfam" id="PF00334">
    <property type="entry name" value="NDK"/>
    <property type="match status" value="1"/>
</dbReference>
<feature type="domain" description="DM10" evidence="8">
    <location>
        <begin position="408"/>
        <end position="494"/>
    </location>
</feature>
<dbReference type="PANTHER" id="PTHR43109">
    <property type="entry name" value="NUCLEOSIDE DIPHOSPHATE KINASE 7"/>
    <property type="match status" value="1"/>
</dbReference>
<dbReference type="CDD" id="cd04412">
    <property type="entry name" value="NDPk7B"/>
    <property type="match status" value="1"/>
</dbReference>
<reference evidence="9" key="1">
    <citation type="submission" date="2018-07" db="EMBL/GenBank/DDBJ databases">
        <title>Annotation of Aphanomyces astaci genome assembly.</title>
        <authorList>
            <person name="Studholme D.J."/>
        </authorList>
    </citation>
    <scope>NUCLEOTIDE SEQUENCE [LARGE SCALE GENOMIC DNA]</scope>
    <source>
        <strain evidence="9">Pc</strain>
    </source>
</reference>
<evidence type="ECO:0000256" key="4">
    <source>
        <dbReference type="ARBA" id="ARBA00023212"/>
    </source>
</evidence>
<accession>A0A3R7YED5</accession>
<dbReference type="Proteomes" id="UP000284702">
    <property type="component" value="Unassembled WGS sequence"/>
</dbReference>
<dbReference type="PROSITE" id="PS51374">
    <property type="entry name" value="NDPK_LIKE"/>
    <property type="match status" value="1"/>
</dbReference>
<evidence type="ECO:0000256" key="5">
    <source>
        <dbReference type="ARBA" id="ARBA00023273"/>
    </source>
</evidence>
<comment type="caution">
    <text evidence="6">Lacks conserved residue(s) required for the propagation of feature annotation.</text>
</comment>
<dbReference type="SUPFAM" id="SSF54919">
    <property type="entry name" value="Nucleoside diphosphate kinase, NDK"/>
    <property type="match status" value="1"/>
</dbReference>
<feature type="region of interest" description="Disordered" evidence="7">
    <location>
        <begin position="1"/>
        <end position="51"/>
    </location>
</feature>
<feature type="compositionally biased region" description="Gly residues" evidence="7">
    <location>
        <begin position="1"/>
        <end position="12"/>
    </location>
</feature>
<dbReference type="InterPro" id="IPR036850">
    <property type="entry name" value="NDK-like_dom_sf"/>
</dbReference>
<dbReference type="InterPro" id="IPR034907">
    <property type="entry name" value="NDK-like_dom"/>
</dbReference>
<evidence type="ECO:0000256" key="3">
    <source>
        <dbReference type="ARBA" id="ARBA00022490"/>
    </source>
</evidence>
<dbReference type="InterPro" id="IPR037993">
    <property type="entry name" value="NDPk7B"/>
</dbReference>
<feature type="compositionally biased region" description="Basic residues" evidence="7">
    <location>
        <begin position="171"/>
        <end position="180"/>
    </location>
</feature>
<dbReference type="PANTHER" id="PTHR43109:SF2">
    <property type="entry name" value="NUCLEOSIDE DIPHOSPHATE KINASE 7"/>
    <property type="match status" value="1"/>
</dbReference>
<dbReference type="AlphaFoldDB" id="A0A3R7YED5"/>
<dbReference type="SUPFAM" id="SSF47459">
    <property type="entry name" value="HLH, helix-loop-helix DNA-binding domain"/>
    <property type="match status" value="1"/>
</dbReference>
<evidence type="ECO:0000256" key="1">
    <source>
        <dbReference type="ARBA" id="ARBA00004138"/>
    </source>
</evidence>
<dbReference type="InterPro" id="IPR036638">
    <property type="entry name" value="HLH_DNA-bd_sf"/>
</dbReference>
<dbReference type="GO" id="GO:0046983">
    <property type="term" value="F:protein dimerization activity"/>
    <property type="evidence" value="ECO:0007669"/>
    <property type="project" value="InterPro"/>
</dbReference>
<feature type="region of interest" description="Disordered" evidence="7">
    <location>
        <begin position="168"/>
        <end position="191"/>
    </location>
</feature>
<comment type="subcellular location">
    <subcellularLocation>
        <location evidence="1">Cell projection</location>
        <location evidence="1">Cilium</location>
    </subcellularLocation>
    <subcellularLocation>
        <location evidence="2">Cytoplasm</location>
        <location evidence="2">Cytoskeleton</location>
    </subcellularLocation>
</comment>
<keyword evidence="3" id="KW-0963">Cytoplasm</keyword>
<dbReference type="SMART" id="SM00562">
    <property type="entry name" value="NDK"/>
    <property type="match status" value="1"/>
</dbReference>
<keyword evidence="4" id="KW-0206">Cytoskeleton</keyword>
<organism evidence="9 10">
    <name type="scientific">Aphanomyces astaci</name>
    <name type="common">Crayfish plague agent</name>
    <dbReference type="NCBI Taxonomy" id="112090"/>
    <lineage>
        <taxon>Eukaryota</taxon>
        <taxon>Sar</taxon>
        <taxon>Stramenopiles</taxon>
        <taxon>Oomycota</taxon>
        <taxon>Saprolegniomycetes</taxon>
        <taxon>Saprolegniales</taxon>
        <taxon>Verrucalvaceae</taxon>
        <taxon>Aphanomyces</taxon>
    </lineage>
</organism>
<keyword evidence="5" id="KW-0966">Cell projection</keyword>
<dbReference type="PROSITE" id="PS51336">
    <property type="entry name" value="DM10"/>
    <property type="match status" value="1"/>
</dbReference>
<dbReference type="Gene3D" id="3.30.70.141">
    <property type="entry name" value="Nucleoside diphosphate kinase-like domain"/>
    <property type="match status" value="1"/>
</dbReference>
<gene>
    <name evidence="9" type="ORF">B5M09_006643</name>
</gene>